<evidence type="ECO:0000313" key="5">
    <source>
        <dbReference type="Proteomes" id="UP000694569"/>
    </source>
</evidence>
<evidence type="ECO:0000259" key="3">
    <source>
        <dbReference type="Pfam" id="PF25787"/>
    </source>
</evidence>
<dbReference type="InterPro" id="IPR036388">
    <property type="entry name" value="WH-like_DNA-bd_sf"/>
</dbReference>
<reference evidence="4" key="2">
    <citation type="submission" date="2025-09" db="UniProtKB">
        <authorList>
            <consortium name="Ensembl"/>
        </authorList>
    </citation>
    <scope>IDENTIFICATION</scope>
</reference>
<dbReference type="InterPro" id="IPR036397">
    <property type="entry name" value="RNaseH_sf"/>
</dbReference>
<evidence type="ECO:0000313" key="4">
    <source>
        <dbReference type="Ensembl" id="ENSLLEP00000000123.1"/>
    </source>
</evidence>
<dbReference type="InterPro" id="IPR038717">
    <property type="entry name" value="Tc1-like_DDE_dom"/>
</dbReference>
<dbReference type="InterPro" id="IPR057667">
    <property type="entry name" value="HTH_SB"/>
</dbReference>
<dbReference type="GO" id="GO:0003677">
    <property type="term" value="F:DNA binding"/>
    <property type="evidence" value="ECO:0007669"/>
    <property type="project" value="InterPro"/>
</dbReference>
<dbReference type="GeneTree" id="ENSGT01140000282498"/>
<dbReference type="Proteomes" id="UP000694569">
    <property type="component" value="Unplaced"/>
</dbReference>
<dbReference type="Pfam" id="PF25787">
    <property type="entry name" value="HTH_SB"/>
    <property type="match status" value="1"/>
</dbReference>
<feature type="domain" description="Transposase Tc1-like" evidence="1">
    <location>
        <begin position="83"/>
        <end position="144"/>
    </location>
</feature>
<reference evidence="4" key="1">
    <citation type="submission" date="2025-08" db="UniProtKB">
        <authorList>
            <consortium name="Ensembl"/>
        </authorList>
    </citation>
    <scope>IDENTIFICATION</scope>
</reference>
<dbReference type="SUPFAM" id="SSF46689">
    <property type="entry name" value="Homeodomain-like"/>
    <property type="match status" value="1"/>
</dbReference>
<dbReference type="GO" id="GO:0015074">
    <property type="term" value="P:DNA integration"/>
    <property type="evidence" value="ECO:0007669"/>
    <property type="project" value="InterPro"/>
</dbReference>
<feature type="domain" description="Sleeping Beauty transposase HTH" evidence="3">
    <location>
        <begin position="17"/>
        <end position="66"/>
    </location>
</feature>
<dbReference type="InterPro" id="IPR052338">
    <property type="entry name" value="Transposase_5"/>
</dbReference>
<sequence>MDCVSVCATLSMDNRKKRKELSEDLRTKIVEKYQQSQGYKSISRDLDLPLSTVRNIIKTFATHGTVANLSGHGRKRKIDERLQRRIVRMVDKQPQTSSKEIQAVLQAQGASVSVRTIHRHLNGWTPLLTQRHKKARLQFAKMYLSKPKSFCENVLWTDETKIELFGKAHHSTVYRKQNEAYKEKNTVPTVKYGGGSMMFWGCFAASGTGCLECVQGIMKSEIYQRILGHTVEPSVRKLCFRPRSWVFQQDNDPKHTLKSTQKWMATKRWRVLKWPAMSPDLNPIEHLWRDLKIAVGERRPSNKRDLEQFANKEWSKIPGERCKKLIDGYRKRLISVIFSKGCATKY</sequence>
<evidence type="ECO:0000259" key="2">
    <source>
        <dbReference type="Pfam" id="PF13358"/>
    </source>
</evidence>
<dbReference type="InterPro" id="IPR009057">
    <property type="entry name" value="Homeodomain-like_sf"/>
</dbReference>
<dbReference type="InterPro" id="IPR002492">
    <property type="entry name" value="Transposase_Tc1-like"/>
</dbReference>
<dbReference type="OrthoDB" id="3263820at2759"/>
<protein>
    <recommendedName>
        <fullName evidence="6">Transposase</fullName>
    </recommendedName>
</protein>
<dbReference type="Pfam" id="PF13358">
    <property type="entry name" value="DDE_3"/>
    <property type="match status" value="1"/>
</dbReference>
<organism evidence="4 5">
    <name type="scientific">Leptobrachium leishanense</name>
    <name type="common">Leishan spiny toad</name>
    <dbReference type="NCBI Taxonomy" id="445787"/>
    <lineage>
        <taxon>Eukaryota</taxon>
        <taxon>Metazoa</taxon>
        <taxon>Chordata</taxon>
        <taxon>Craniata</taxon>
        <taxon>Vertebrata</taxon>
        <taxon>Euteleostomi</taxon>
        <taxon>Amphibia</taxon>
        <taxon>Batrachia</taxon>
        <taxon>Anura</taxon>
        <taxon>Pelobatoidea</taxon>
        <taxon>Megophryidae</taxon>
        <taxon>Leptobrachium</taxon>
    </lineage>
</organism>
<dbReference type="Gene3D" id="1.10.10.10">
    <property type="entry name" value="Winged helix-like DNA-binding domain superfamily/Winged helix DNA-binding domain"/>
    <property type="match status" value="1"/>
</dbReference>
<dbReference type="AlphaFoldDB" id="A0A8C5LJJ9"/>
<dbReference type="Pfam" id="PF01498">
    <property type="entry name" value="HTH_Tnp_Tc3_2"/>
    <property type="match status" value="1"/>
</dbReference>
<dbReference type="GO" id="GO:0006313">
    <property type="term" value="P:DNA transposition"/>
    <property type="evidence" value="ECO:0007669"/>
    <property type="project" value="InterPro"/>
</dbReference>
<keyword evidence="5" id="KW-1185">Reference proteome</keyword>
<accession>A0A8C5LJJ9</accession>
<evidence type="ECO:0000259" key="1">
    <source>
        <dbReference type="Pfam" id="PF01498"/>
    </source>
</evidence>
<dbReference type="Ensembl" id="ENSLLET00000000134.1">
    <property type="protein sequence ID" value="ENSLLEP00000000123.1"/>
    <property type="gene ID" value="ENSLLEG00000000101.1"/>
</dbReference>
<dbReference type="PANTHER" id="PTHR23022:SF135">
    <property type="entry name" value="SI:DKEY-77F5.3"/>
    <property type="match status" value="1"/>
</dbReference>
<dbReference type="PANTHER" id="PTHR23022">
    <property type="entry name" value="TRANSPOSABLE ELEMENT-RELATED"/>
    <property type="match status" value="1"/>
</dbReference>
<name>A0A8C5LJJ9_9ANUR</name>
<feature type="domain" description="Tc1-like transposase DDE" evidence="2">
    <location>
        <begin position="196"/>
        <end position="306"/>
    </location>
</feature>
<dbReference type="Gene3D" id="3.30.420.10">
    <property type="entry name" value="Ribonuclease H-like superfamily/Ribonuclease H"/>
    <property type="match status" value="1"/>
</dbReference>
<evidence type="ECO:0008006" key="6">
    <source>
        <dbReference type="Google" id="ProtNLM"/>
    </source>
</evidence>
<proteinExistence type="predicted"/>